<accession>A0ABR1HWD0</accession>
<protein>
    <submittedName>
        <fullName evidence="2">Uncharacterized protein</fullName>
    </submittedName>
</protein>
<reference evidence="2 3" key="1">
    <citation type="journal article" date="2025" name="Microbiol. Resour. Announc.">
        <title>Draft genome sequences for Neonectria magnoliae and Neonectria punicea, canker pathogens of Liriodendron tulipifera and Acer saccharum in West Virginia.</title>
        <authorList>
            <person name="Petronek H.M."/>
            <person name="Kasson M.T."/>
            <person name="Metheny A.M."/>
            <person name="Stauder C.M."/>
            <person name="Lovett B."/>
            <person name="Lynch S.C."/>
            <person name="Garnas J.R."/>
            <person name="Kasson L.R."/>
            <person name="Stajich J.E."/>
        </authorList>
    </citation>
    <scope>NUCLEOTIDE SEQUENCE [LARGE SCALE GENOMIC DNA]</scope>
    <source>
        <strain evidence="2 3">NRRL 64651</strain>
    </source>
</reference>
<dbReference type="EMBL" id="JAZAVK010000087">
    <property type="protein sequence ID" value="KAK7424983.1"/>
    <property type="molecule type" value="Genomic_DNA"/>
</dbReference>
<evidence type="ECO:0000256" key="1">
    <source>
        <dbReference type="SAM" id="MobiDB-lite"/>
    </source>
</evidence>
<feature type="region of interest" description="Disordered" evidence="1">
    <location>
        <begin position="1"/>
        <end position="23"/>
    </location>
</feature>
<comment type="caution">
    <text evidence="2">The sequence shown here is derived from an EMBL/GenBank/DDBJ whole genome shotgun (WGS) entry which is preliminary data.</text>
</comment>
<dbReference type="Proteomes" id="UP001498421">
    <property type="component" value="Unassembled WGS sequence"/>
</dbReference>
<proteinExistence type="predicted"/>
<name>A0ABR1HWD0_9HYPO</name>
<evidence type="ECO:0000313" key="2">
    <source>
        <dbReference type="EMBL" id="KAK7424983.1"/>
    </source>
</evidence>
<gene>
    <name evidence="2" type="ORF">QQZ08_008379</name>
</gene>
<keyword evidence="3" id="KW-1185">Reference proteome</keyword>
<sequence>MSLHVISPTGSRPPRGSFNSDKALPLTPEEISAAWLSEALGVTVKDFKLASVIHGTSSKVFVEMTFADGVTTDTPARLCVKGGFNPVDPGHVPGDAEFYYDIAPLTSMLLPKTWFCGTDIVNG</sequence>
<evidence type="ECO:0000313" key="3">
    <source>
        <dbReference type="Proteomes" id="UP001498421"/>
    </source>
</evidence>
<organism evidence="2 3">
    <name type="scientific">Neonectria magnoliae</name>
    <dbReference type="NCBI Taxonomy" id="2732573"/>
    <lineage>
        <taxon>Eukaryota</taxon>
        <taxon>Fungi</taxon>
        <taxon>Dikarya</taxon>
        <taxon>Ascomycota</taxon>
        <taxon>Pezizomycotina</taxon>
        <taxon>Sordariomycetes</taxon>
        <taxon>Hypocreomycetidae</taxon>
        <taxon>Hypocreales</taxon>
        <taxon>Nectriaceae</taxon>
        <taxon>Neonectria</taxon>
    </lineage>
</organism>